<evidence type="ECO:0000313" key="6">
    <source>
        <dbReference type="EMBL" id="MTD56719.1"/>
    </source>
</evidence>
<dbReference type="FunFam" id="3.40.50.1000:FF:000025">
    <property type="entry name" value="HAD hydrolase, family IB"/>
    <property type="match status" value="1"/>
</dbReference>
<dbReference type="InterPro" id="IPR023214">
    <property type="entry name" value="HAD_sf"/>
</dbReference>
<protein>
    <submittedName>
        <fullName evidence="6">HAD-IB family hydrolase</fullName>
    </submittedName>
</protein>
<evidence type="ECO:0000256" key="3">
    <source>
        <dbReference type="ARBA" id="ARBA00022801"/>
    </source>
</evidence>
<keyword evidence="5" id="KW-0472">Membrane</keyword>
<comment type="caution">
    <text evidence="6">The sequence shown here is derived from an EMBL/GenBank/DDBJ whole genome shotgun (WGS) entry which is preliminary data.</text>
</comment>
<sequence>MWRDKGKGPELERLATLAGEASAEAAVAMESAHPPAPPDLTAAAFFDVDNTMMMGASIFHFARGLAARKYFTTSDLAGFAWRQVKFRIGGRETQDSVTSSREQALSFVAGKTVREMTEVGEEIYDELMADKIWSGTRALAQMHLDAGQRVWLVTATPVELAAIISRRLGLTGALGTVAEHVDGVYTGRLVGDLLHGRAKAHAVRALAAREGLNLRRCTAYSDSSNDVPMLSVVGTAVAVNPDTGLREIARTRGWEIRDFRTGRKAAKIGVPSVLGAGAVAGAVAAGMAYRRR</sequence>
<evidence type="ECO:0000256" key="1">
    <source>
        <dbReference type="ARBA" id="ARBA00009184"/>
    </source>
</evidence>
<dbReference type="Gene3D" id="1.20.1440.100">
    <property type="entry name" value="SG protein - dephosphorylation function"/>
    <property type="match status" value="1"/>
</dbReference>
<keyword evidence="5" id="KW-0812">Transmembrane</keyword>
<dbReference type="NCBIfam" id="TIGR01488">
    <property type="entry name" value="HAD-SF-IB"/>
    <property type="match status" value="1"/>
</dbReference>
<proteinExistence type="inferred from homology"/>
<comment type="similarity">
    <text evidence="1">Belongs to the HAD-like hydrolase superfamily. SerB family.</text>
</comment>
<accession>A0A6N7Z576</accession>
<keyword evidence="5" id="KW-1133">Transmembrane helix</keyword>
<dbReference type="CDD" id="cd02612">
    <property type="entry name" value="HAD_PGPPase"/>
    <property type="match status" value="1"/>
</dbReference>
<dbReference type="PANTHER" id="PTHR43344">
    <property type="entry name" value="PHOSPHOSERINE PHOSPHATASE"/>
    <property type="match status" value="1"/>
</dbReference>
<dbReference type="RefSeq" id="WP_312868336.1">
    <property type="nucleotide sequence ID" value="NZ_WMBA01000038.1"/>
</dbReference>
<reference evidence="6 7" key="1">
    <citation type="submission" date="2019-11" db="EMBL/GenBank/DDBJ databases">
        <title>Draft genome of Amycolatopsis RM579.</title>
        <authorList>
            <person name="Duangmal K."/>
            <person name="Mingma R."/>
        </authorList>
    </citation>
    <scope>NUCLEOTIDE SEQUENCE [LARGE SCALE GENOMIC DNA]</scope>
    <source>
        <strain evidence="6 7">RM579</strain>
    </source>
</reference>
<keyword evidence="7" id="KW-1185">Reference proteome</keyword>
<dbReference type="SUPFAM" id="SSF56784">
    <property type="entry name" value="HAD-like"/>
    <property type="match status" value="1"/>
</dbReference>
<name>A0A6N7Z576_9PSEU</name>
<dbReference type="PANTHER" id="PTHR43344:SF15">
    <property type="entry name" value="PHOSPHOSERINE PHOSPHATASE SERB1"/>
    <property type="match status" value="1"/>
</dbReference>
<keyword evidence="4" id="KW-0460">Magnesium</keyword>
<dbReference type="AlphaFoldDB" id="A0A6N7Z576"/>
<evidence type="ECO:0000256" key="5">
    <source>
        <dbReference type="SAM" id="Phobius"/>
    </source>
</evidence>
<evidence type="ECO:0000256" key="2">
    <source>
        <dbReference type="ARBA" id="ARBA00022723"/>
    </source>
</evidence>
<evidence type="ECO:0000313" key="7">
    <source>
        <dbReference type="Proteomes" id="UP000440096"/>
    </source>
</evidence>
<dbReference type="GO" id="GO:0046872">
    <property type="term" value="F:metal ion binding"/>
    <property type="evidence" value="ECO:0007669"/>
    <property type="project" value="UniProtKB-KW"/>
</dbReference>
<evidence type="ECO:0000256" key="4">
    <source>
        <dbReference type="ARBA" id="ARBA00022842"/>
    </source>
</evidence>
<organism evidence="6 7">
    <name type="scientific">Amycolatopsis pithecellobii</name>
    <dbReference type="NCBI Taxonomy" id="664692"/>
    <lineage>
        <taxon>Bacteria</taxon>
        <taxon>Bacillati</taxon>
        <taxon>Actinomycetota</taxon>
        <taxon>Actinomycetes</taxon>
        <taxon>Pseudonocardiales</taxon>
        <taxon>Pseudonocardiaceae</taxon>
        <taxon>Amycolatopsis</taxon>
    </lineage>
</organism>
<dbReference type="EMBL" id="WMBA01000038">
    <property type="protein sequence ID" value="MTD56719.1"/>
    <property type="molecule type" value="Genomic_DNA"/>
</dbReference>
<feature type="transmembrane region" description="Helical" evidence="5">
    <location>
        <begin position="268"/>
        <end position="289"/>
    </location>
</feature>
<keyword evidence="2" id="KW-0479">Metal-binding</keyword>
<dbReference type="InterPro" id="IPR036412">
    <property type="entry name" value="HAD-like_sf"/>
</dbReference>
<gene>
    <name evidence="6" type="ORF">GKO32_22510</name>
</gene>
<dbReference type="InterPro" id="IPR006385">
    <property type="entry name" value="HAD_hydro_SerB1"/>
</dbReference>
<keyword evidence="3 6" id="KW-0378">Hydrolase</keyword>
<dbReference type="Pfam" id="PF12710">
    <property type="entry name" value="HAD"/>
    <property type="match status" value="1"/>
</dbReference>
<dbReference type="GO" id="GO:0016787">
    <property type="term" value="F:hydrolase activity"/>
    <property type="evidence" value="ECO:0007669"/>
    <property type="project" value="UniProtKB-KW"/>
</dbReference>
<dbReference type="InterPro" id="IPR050582">
    <property type="entry name" value="HAD-like_SerB"/>
</dbReference>
<dbReference type="NCBIfam" id="TIGR01490">
    <property type="entry name" value="HAD-SF-IB-hyp1"/>
    <property type="match status" value="1"/>
</dbReference>
<dbReference type="Proteomes" id="UP000440096">
    <property type="component" value="Unassembled WGS sequence"/>
</dbReference>
<dbReference type="Gene3D" id="3.40.50.1000">
    <property type="entry name" value="HAD superfamily/HAD-like"/>
    <property type="match status" value="1"/>
</dbReference>